<dbReference type="AlphaFoldDB" id="A0AAE1DK85"/>
<organism evidence="2 3">
    <name type="scientific">Elysia crispata</name>
    <name type="common">lettuce slug</name>
    <dbReference type="NCBI Taxonomy" id="231223"/>
    <lineage>
        <taxon>Eukaryota</taxon>
        <taxon>Metazoa</taxon>
        <taxon>Spiralia</taxon>
        <taxon>Lophotrochozoa</taxon>
        <taxon>Mollusca</taxon>
        <taxon>Gastropoda</taxon>
        <taxon>Heterobranchia</taxon>
        <taxon>Euthyneura</taxon>
        <taxon>Panpulmonata</taxon>
        <taxon>Sacoglossa</taxon>
        <taxon>Placobranchoidea</taxon>
        <taxon>Plakobranchidae</taxon>
        <taxon>Elysia</taxon>
    </lineage>
</organism>
<gene>
    <name evidence="2" type="ORF">RRG08_011012</name>
</gene>
<keyword evidence="3" id="KW-1185">Reference proteome</keyword>
<feature type="region of interest" description="Disordered" evidence="1">
    <location>
        <begin position="384"/>
        <end position="406"/>
    </location>
</feature>
<dbReference type="EMBL" id="JAWDGP010003509">
    <property type="protein sequence ID" value="KAK3773804.1"/>
    <property type="molecule type" value="Genomic_DNA"/>
</dbReference>
<evidence type="ECO:0000313" key="3">
    <source>
        <dbReference type="Proteomes" id="UP001283361"/>
    </source>
</evidence>
<evidence type="ECO:0000256" key="1">
    <source>
        <dbReference type="SAM" id="MobiDB-lite"/>
    </source>
</evidence>
<protein>
    <submittedName>
        <fullName evidence="2">Uncharacterized protein</fullName>
    </submittedName>
</protein>
<evidence type="ECO:0000313" key="2">
    <source>
        <dbReference type="EMBL" id="KAK3773804.1"/>
    </source>
</evidence>
<accession>A0AAE1DK85</accession>
<sequence>MELYAIHIICSIREDKPYILTDKEREEALLAFAECADSNVSFEQEFPFHLQGQVFLSSAKECDRTGLPLSKLKKVNKVTNTSITIHEESYVDSQNASTYPDIGEKSSYYQTLRNLKTEASTDVSELEGVKYQSFSERKKYSAELERTLNFSELSLSESLQRCEINLNSETEEGEVQIQNQHTFSDKEKASCVKEEEYMKNSPQKRKAKSKSIFHHFFAFDDAFQPFSFVFGDSSNCEIISSQSSQKSGVEAKRAMVQHQSYFSLSACPEPYVKTITNFCSSAVFSEGNEVVNRALNQKIDKCQTSCFTPEESEVNLCDCSDFFKSEFFAASPHIRRHSVDTGQLSSGLNKQSLTQGSPYLLEYRKKDKSTCSCCMDDDLWQGNVENGSDPSQQFKERRASADSGSSMKQCSSACLSKNCPWNGLNDKIQRNNKESRLSQLRSRLVRAMGLRKEAAEESGKVSYKIRPKKSKSSDLILKDCPECKNRKLWSDISNNESVSALSCKDTLPRNDAKNYLLCSNRKEVWRCMGGKDVLSNTYEDCDKMVCLDLPLTNFGFYSGEMMILM</sequence>
<comment type="caution">
    <text evidence="2">The sequence shown here is derived from an EMBL/GenBank/DDBJ whole genome shotgun (WGS) entry which is preliminary data.</text>
</comment>
<name>A0AAE1DK85_9GAST</name>
<reference evidence="2" key="1">
    <citation type="journal article" date="2023" name="G3 (Bethesda)">
        <title>A reference genome for the long-term kleptoplast-retaining sea slug Elysia crispata morphotype clarki.</title>
        <authorList>
            <person name="Eastman K.E."/>
            <person name="Pendleton A.L."/>
            <person name="Shaikh M.A."/>
            <person name="Suttiyut T."/>
            <person name="Ogas R."/>
            <person name="Tomko P."/>
            <person name="Gavelis G."/>
            <person name="Widhalm J.R."/>
            <person name="Wisecaver J.H."/>
        </authorList>
    </citation>
    <scope>NUCLEOTIDE SEQUENCE</scope>
    <source>
        <strain evidence="2">ECLA1</strain>
    </source>
</reference>
<feature type="compositionally biased region" description="Polar residues" evidence="1">
    <location>
        <begin position="384"/>
        <end position="393"/>
    </location>
</feature>
<dbReference type="Proteomes" id="UP001283361">
    <property type="component" value="Unassembled WGS sequence"/>
</dbReference>
<proteinExistence type="predicted"/>